<evidence type="ECO:0000313" key="8">
    <source>
        <dbReference type="Proteomes" id="UP001178662"/>
    </source>
</evidence>
<evidence type="ECO:0000256" key="5">
    <source>
        <dbReference type="ARBA" id="ARBA00023136"/>
    </source>
</evidence>
<dbReference type="GO" id="GO:0005886">
    <property type="term" value="C:plasma membrane"/>
    <property type="evidence" value="ECO:0007669"/>
    <property type="project" value="UniProtKB-SubCell"/>
</dbReference>
<organism evidence="7 8">
    <name type="scientific">Candidatus Cohnella colombiensis</name>
    <dbReference type="NCBI Taxonomy" id="3121368"/>
    <lineage>
        <taxon>Bacteria</taxon>
        <taxon>Bacillati</taxon>
        <taxon>Bacillota</taxon>
        <taxon>Bacilli</taxon>
        <taxon>Bacillales</taxon>
        <taxon>Paenibacillaceae</taxon>
        <taxon>Cohnella</taxon>
    </lineage>
</organism>
<evidence type="ECO:0000313" key="7">
    <source>
        <dbReference type="EMBL" id="WEK55685.1"/>
    </source>
</evidence>
<feature type="transmembrane region" description="Helical" evidence="6">
    <location>
        <begin position="92"/>
        <end position="113"/>
    </location>
</feature>
<dbReference type="InterPro" id="IPR001851">
    <property type="entry name" value="ABC_transp_permease"/>
</dbReference>
<dbReference type="AlphaFoldDB" id="A0AA95F665"/>
<name>A0AA95F665_9BACL</name>
<dbReference type="Proteomes" id="UP001178662">
    <property type="component" value="Chromosome"/>
</dbReference>
<dbReference type="CDD" id="cd06579">
    <property type="entry name" value="TM_PBP1_transp_AraH_like"/>
    <property type="match status" value="1"/>
</dbReference>
<comment type="subcellular location">
    <subcellularLocation>
        <location evidence="1">Cell membrane</location>
        <topology evidence="1">Multi-pass membrane protein</topology>
    </subcellularLocation>
</comment>
<dbReference type="PANTHER" id="PTHR32196:SF72">
    <property type="entry name" value="RIBOSE IMPORT PERMEASE PROTEIN RBSC"/>
    <property type="match status" value="1"/>
</dbReference>
<dbReference type="PANTHER" id="PTHR32196">
    <property type="entry name" value="ABC TRANSPORTER PERMEASE PROTEIN YPHD-RELATED-RELATED"/>
    <property type="match status" value="1"/>
</dbReference>
<feature type="transmembrane region" description="Helical" evidence="6">
    <location>
        <begin position="224"/>
        <end position="245"/>
    </location>
</feature>
<feature type="transmembrane region" description="Helical" evidence="6">
    <location>
        <begin position="120"/>
        <end position="137"/>
    </location>
</feature>
<evidence type="ECO:0000256" key="3">
    <source>
        <dbReference type="ARBA" id="ARBA00022692"/>
    </source>
</evidence>
<gene>
    <name evidence="7" type="ORF">P0Y55_06475</name>
</gene>
<accession>A0AA95F665</accession>
<feature type="transmembrane region" description="Helical" evidence="6">
    <location>
        <begin position="68"/>
        <end position="86"/>
    </location>
</feature>
<keyword evidence="2" id="KW-1003">Cell membrane</keyword>
<feature type="transmembrane region" description="Helical" evidence="6">
    <location>
        <begin position="306"/>
        <end position="323"/>
    </location>
</feature>
<reference evidence="7" key="1">
    <citation type="submission" date="2023-03" db="EMBL/GenBank/DDBJ databases">
        <title>Andean soil-derived lignocellulolytic bacterial consortium as a source of novel taxa and putative plastic-active enzymes.</title>
        <authorList>
            <person name="Diaz-Garcia L."/>
            <person name="Chuvochina M."/>
            <person name="Feuerriegel G."/>
            <person name="Bunk B."/>
            <person name="Sproer C."/>
            <person name="Streit W.R."/>
            <person name="Rodriguez L.M."/>
            <person name="Overmann J."/>
            <person name="Jimenez D.J."/>
        </authorList>
    </citation>
    <scope>NUCLEOTIDE SEQUENCE</scope>
    <source>
        <strain evidence="7">MAG 2441</strain>
    </source>
</reference>
<evidence type="ECO:0000256" key="1">
    <source>
        <dbReference type="ARBA" id="ARBA00004651"/>
    </source>
</evidence>
<keyword evidence="4 6" id="KW-1133">Transmembrane helix</keyword>
<protein>
    <submittedName>
        <fullName evidence="7">ABC transporter permease</fullName>
    </submittedName>
</protein>
<feature type="transmembrane region" description="Helical" evidence="6">
    <location>
        <begin position="251"/>
        <end position="270"/>
    </location>
</feature>
<evidence type="ECO:0000256" key="4">
    <source>
        <dbReference type="ARBA" id="ARBA00022989"/>
    </source>
</evidence>
<feature type="transmembrane region" description="Helical" evidence="6">
    <location>
        <begin position="171"/>
        <end position="192"/>
    </location>
</feature>
<evidence type="ECO:0000256" key="6">
    <source>
        <dbReference type="SAM" id="Phobius"/>
    </source>
</evidence>
<dbReference type="Pfam" id="PF02653">
    <property type="entry name" value="BPD_transp_2"/>
    <property type="match status" value="1"/>
</dbReference>
<sequence length="329" mass="35733">MTNRLMSFTFKYGALIFIGLVILFFSFQSPYFFTYSNLTDILRSISIVTFVAIGVTISLMVDGFDLSVGSTVSLSTVLTATMMVWYEMPLIVVIIVPIAVGAIIGLVNALLIVKIRIPDLLATLAVMYIVSGIHKTYTKGYSIYNNMPLSDGTTAPGKILKDFLWIGQGKLLGVPFSVILMLLAVLVMHLFFKYTRWGRQMIMTGGNEEAARLSGLRVKRVRTLAYVLSGVFAAVGGILFAARIGSGQIDAGAPMLMESVAAVFVGYSVLAAGRPNIIGTFFGAVLMGVMVNGLTMMNVQYYTTDIIKGAVLVLALAVTFIHLNRKKRS</sequence>
<evidence type="ECO:0000256" key="2">
    <source>
        <dbReference type="ARBA" id="ARBA00022475"/>
    </source>
</evidence>
<dbReference type="GO" id="GO:0022857">
    <property type="term" value="F:transmembrane transporter activity"/>
    <property type="evidence" value="ECO:0007669"/>
    <property type="project" value="InterPro"/>
</dbReference>
<dbReference type="EMBL" id="CP119317">
    <property type="protein sequence ID" value="WEK55685.1"/>
    <property type="molecule type" value="Genomic_DNA"/>
</dbReference>
<feature type="transmembrane region" description="Helical" evidence="6">
    <location>
        <begin position="41"/>
        <end position="61"/>
    </location>
</feature>
<proteinExistence type="predicted"/>
<keyword evidence="3 6" id="KW-0812">Transmembrane</keyword>
<feature type="transmembrane region" description="Helical" evidence="6">
    <location>
        <begin position="12"/>
        <end position="35"/>
    </location>
</feature>
<feature type="transmembrane region" description="Helical" evidence="6">
    <location>
        <begin position="277"/>
        <end position="294"/>
    </location>
</feature>
<keyword evidence="8" id="KW-1185">Reference proteome</keyword>
<keyword evidence="5 6" id="KW-0472">Membrane</keyword>